<evidence type="ECO:0000256" key="7">
    <source>
        <dbReference type="HAMAP-Rule" id="MF_00220"/>
    </source>
</evidence>
<evidence type="ECO:0000256" key="4">
    <source>
        <dbReference type="ARBA" id="ARBA00022801"/>
    </source>
</evidence>
<organism evidence="9 10">
    <name type="scientific">Agrilactobacillus yilanensis</name>
    <dbReference type="NCBI Taxonomy" id="2485997"/>
    <lineage>
        <taxon>Bacteria</taxon>
        <taxon>Bacillati</taxon>
        <taxon>Bacillota</taxon>
        <taxon>Bacilli</taxon>
        <taxon>Lactobacillales</taxon>
        <taxon>Lactobacillaceae</taxon>
        <taxon>Agrilactobacillus</taxon>
    </lineage>
</organism>
<feature type="binding site" evidence="7">
    <location>
        <begin position="322"/>
        <end position="323"/>
    </location>
    <ligand>
        <name>substrate</name>
    </ligand>
</feature>
<comment type="similarity">
    <text evidence="2 7">Belongs to the metallo-dependent hydrolases superfamily. DHOase family. Class I DHOase subfamily.</text>
</comment>
<dbReference type="InterPro" id="IPR032466">
    <property type="entry name" value="Metal_Hydrolase"/>
</dbReference>
<name>A0ABW4J8F7_9LACO</name>
<keyword evidence="4 7" id="KW-0378">Hydrolase</keyword>
<dbReference type="Proteomes" id="UP001597267">
    <property type="component" value="Unassembled WGS sequence"/>
</dbReference>
<comment type="catalytic activity">
    <reaction evidence="7">
        <text>(S)-dihydroorotate + H2O = N-carbamoyl-L-aspartate + H(+)</text>
        <dbReference type="Rhea" id="RHEA:24296"/>
        <dbReference type="ChEBI" id="CHEBI:15377"/>
        <dbReference type="ChEBI" id="CHEBI:15378"/>
        <dbReference type="ChEBI" id="CHEBI:30864"/>
        <dbReference type="ChEBI" id="CHEBI:32814"/>
        <dbReference type="EC" id="3.5.2.3"/>
    </reaction>
</comment>
<feature type="binding site" evidence="7">
    <location>
        <position position="61"/>
    </location>
    <ligand>
        <name>Zn(2+)</name>
        <dbReference type="ChEBI" id="CHEBI:29105"/>
        <label>1</label>
    </ligand>
</feature>
<comment type="pathway">
    <text evidence="7">Pyrimidine metabolism; UMP biosynthesis via de novo pathway; (S)-dihydroorotate from bicarbonate: step 3/3.</text>
</comment>
<comment type="cofactor">
    <cofactor evidence="7">
        <name>Zn(2+)</name>
        <dbReference type="ChEBI" id="CHEBI:29105"/>
    </cofactor>
    <text evidence="7">Binds 2 Zn(2+) ions per subunit.</text>
</comment>
<dbReference type="InterPro" id="IPR004722">
    <property type="entry name" value="DHOase"/>
</dbReference>
<feature type="binding site" evidence="7">
    <location>
        <position position="308"/>
    </location>
    <ligand>
        <name>substrate</name>
    </ligand>
</feature>
<feature type="binding site" evidence="7">
    <location>
        <position position="151"/>
    </location>
    <ligand>
        <name>Zn(2+)</name>
        <dbReference type="ChEBI" id="CHEBI:29105"/>
        <label>2</label>
    </ligand>
</feature>
<dbReference type="RefSeq" id="WP_125714855.1">
    <property type="nucleotide sequence ID" value="NZ_JBHTOP010000023.1"/>
</dbReference>
<feature type="binding site" evidence="7">
    <location>
        <begin position="61"/>
        <end position="63"/>
    </location>
    <ligand>
        <name>substrate</name>
    </ligand>
</feature>
<evidence type="ECO:0000256" key="2">
    <source>
        <dbReference type="ARBA" id="ARBA00010286"/>
    </source>
</evidence>
<dbReference type="CDD" id="cd01317">
    <property type="entry name" value="DHOase_IIa"/>
    <property type="match status" value="1"/>
</dbReference>
<proteinExistence type="inferred from homology"/>
<evidence type="ECO:0000259" key="8">
    <source>
        <dbReference type="Pfam" id="PF12890"/>
    </source>
</evidence>
<evidence type="ECO:0000256" key="5">
    <source>
        <dbReference type="ARBA" id="ARBA00022833"/>
    </source>
</evidence>
<gene>
    <name evidence="7" type="primary">pyrC</name>
    <name evidence="9" type="ORF">ACFQ5M_09040</name>
</gene>
<reference evidence="10" key="1">
    <citation type="journal article" date="2019" name="Int. J. Syst. Evol. Microbiol.">
        <title>The Global Catalogue of Microorganisms (GCM) 10K type strain sequencing project: providing services to taxonomists for standard genome sequencing and annotation.</title>
        <authorList>
            <consortium name="The Broad Institute Genomics Platform"/>
            <consortium name="The Broad Institute Genome Sequencing Center for Infectious Disease"/>
            <person name="Wu L."/>
            <person name="Ma J."/>
        </authorList>
    </citation>
    <scope>NUCLEOTIDE SEQUENCE [LARGE SCALE GENOMIC DNA]</scope>
    <source>
        <strain evidence="10">CCM 8896</strain>
    </source>
</reference>
<feature type="binding site" evidence="7">
    <location>
        <position position="93"/>
    </location>
    <ligand>
        <name>substrate</name>
    </ligand>
</feature>
<evidence type="ECO:0000256" key="3">
    <source>
        <dbReference type="ARBA" id="ARBA00022723"/>
    </source>
</evidence>
<sequence length="424" mass="45099">MQTLIKNGLVYTNQQLHHADVLIEDEKIKAISPDINVSADVTCIDAQDKLVTPGLVDIHVHFREPGFTHKETIDSGSLAAAHGGFTTVCAMPNLNPVPNTAQLLKAQIKRNQTDGHIKINQYAPITNDLTSTDLTDAAALKAAGAIALTNDGKGVQSAGTMYDAMLLAKAVDLPIVAHVEDDSLVRGGVMNAGVTAEKLGLPGILSVSESSQVARDIALAAATGAHYHICHISTAESIRQVREAKKAGISVTCEVTPHHLVLDDTMITHDDPMMKMNPPLRGFEDRQALIAGLIDGTIDCIATDHAPHSAEEKAGSMRTAPFGITGSETAFAVLYTQLVRTRMVSLSQLLAALTHKPAAVLKLNAGQLQAAQPADIAIFDLNTAHTIQVSDFVSKGKNTPFIGDTVYGWPTATYVNGQKIHFPI</sequence>
<keyword evidence="3 7" id="KW-0479">Metal-binding</keyword>
<feature type="domain" description="Dihydroorotase catalytic" evidence="8">
    <location>
        <begin position="49"/>
        <end position="237"/>
    </location>
</feature>
<dbReference type="Pfam" id="PF12890">
    <property type="entry name" value="DHOase"/>
    <property type="match status" value="1"/>
</dbReference>
<dbReference type="EMBL" id="JBHTOP010000023">
    <property type="protein sequence ID" value="MFD1672240.1"/>
    <property type="molecule type" value="Genomic_DNA"/>
</dbReference>
<dbReference type="InterPro" id="IPR050138">
    <property type="entry name" value="DHOase/Allantoinase_Hydrolase"/>
</dbReference>
<dbReference type="NCBIfam" id="TIGR00857">
    <property type="entry name" value="pyrC_multi"/>
    <property type="match status" value="1"/>
</dbReference>
<feature type="binding site" evidence="7">
    <location>
        <position position="59"/>
    </location>
    <ligand>
        <name>Zn(2+)</name>
        <dbReference type="ChEBI" id="CHEBI:29105"/>
        <label>1</label>
    </ligand>
</feature>
<dbReference type="Gene3D" id="2.30.40.10">
    <property type="entry name" value="Urease, subunit C, domain 1"/>
    <property type="match status" value="1"/>
</dbReference>
<feature type="binding site" evidence="7">
    <location>
        <position position="277"/>
    </location>
    <ligand>
        <name>substrate</name>
    </ligand>
</feature>
<dbReference type="SUPFAM" id="SSF51556">
    <property type="entry name" value="Metallo-dependent hydrolases"/>
    <property type="match status" value="1"/>
</dbReference>
<keyword evidence="5 7" id="KW-0862">Zinc</keyword>
<dbReference type="InterPro" id="IPR011059">
    <property type="entry name" value="Metal-dep_hydrolase_composite"/>
</dbReference>
<evidence type="ECO:0000313" key="9">
    <source>
        <dbReference type="EMBL" id="MFD1672240.1"/>
    </source>
</evidence>
<protein>
    <recommendedName>
        <fullName evidence="7">Dihydroorotase</fullName>
        <shortName evidence="7">DHOase</shortName>
        <ecNumber evidence="7">3.5.2.3</ecNumber>
    </recommendedName>
</protein>
<feature type="binding site" evidence="7">
    <location>
        <position position="151"/>
    </location>
    <ligand>
        <name>Zn(2+)</name>
        <dbReference type="ChEBI" id="CHEBI:29105"/>
        <label>1</label>
    </ligand>
</feature>
<comment type="caution">
    <text evidence="9">The sequence shown here is derived from an EMBL/GenBank/DDBJ whole genome shotgun (WGS) entry which is preliminary data.</text>
</comment>
<dbReference type="HAMAP" id="MF_00220_B">
    <property type="entry name" value="PyrC_classI_B"/>
    <property type="match status" value="1"/>
</dbReference>
<feature type="binding site" evidence="7">
    <location>
        <position position="304"/>
    </location>
    <ligand>
        <name>Zn(2+)</name>
        <dbReference type="ChEBI" id="CHEBI:29105"/>
        <label>1</label>
    </ligand>
</feature>
<dbReference type="GO" id="GO:0004151">
    <property type="term" value="F:dihydroorotase activity"/>
    <property type="evidence" value="ECO:0007669"/>
    <property type="project" value="UniProtKB-EC"/>
</dbReference>
<feature type="active site" evidence="7">
    <location>
        <position position="304"/>
    </location>
</feature>
<comment type="function">
    <text evidence="1 7">Catalyzes the reversible cyclization of carbamoyl aspartate to dihydroorotate.</text>
</comment>
<dbReference type="Gene3D" id="3.20.20.140">
    <property type="entry name" value="Metal-dependent hydrolases"/>
    <property type="match status" value="1"/>
</dbReference>
<keyword evidence="10" id="KW-1185">Reference proteome</keyword>
<keyword evidence="6 7" id="KW-0665">Pyrimidine biosynthesis</keyword>
<dbReference type="InterPro" id="IPR024403">
    <property type="entry name" value="DHOase_cat"/>
</dbReference>
<dbReference type="NCBIfam" id="NF006837">
    <property type="entry name" value="PRK09357.1-2"/>
    <property type="match status" value="1"/>
</dbReference>
<evidence type="ECO:0000256" key="1">
    <source>
        <dbReference type="ARBA" id="ARBA00002368"/>
    </source>
</evidence>
<dbReference type="PANTHER" id="PTHR43668:SF2">
    <property type="entry name" value="ALLANTOINASE"/>
    <property type="match status" value="1"/>
</dbReference>
<dbReference type="PROSITE" id="PS00482">
    <property type="entry name" value="DIHYDROOROTASE_1"/>
    <property type="match status" value="1"/>
</dbReference>
<feature type="binding site" evidence="7">
    <location>
        <position position="178"/>
    </location>
    <ligand>
        <name>Zn(2+)</name>
        <dbReference type="ChEBI" id="CHEBI:29105"/>
        <label>2</label>
    </ligand>
</feature>
<dbReference type="PROSITE" id="PS00483">
    <property type="entry name" value="DIHYDROOROTASE_2"/>
    <property type="match status" value="1"/>
</dbReference>
<evidence type="ECO:0000313" key="10">
    <source>
        <dbReference type="Proteomes" id="UP001597267"/>
    </source>
</evidence>
<dbReference type="PANTHER" id="PTHR43668">
    <property type="entry name" value="ALLANTOINASE"/>
    <property type="match status" value="1"/>
</dbReference>
<dbReference type="EC" id="3.5.2.3" evidence="7"/>
<dbReference type="SUPFAM" id="SSF51338">
    <property type="entry name" value="Composite domain of metallo-dependent hydrolases"/>
    <property type="match status" value="1"/>
</dbReference>
<dbReference type="InterPro" id="IPR002195">
    <property type="entry name" value="Dihydroorotase_CS"/>
</dbReference>
<accession>A0ABW4J8F7</accession>
<evidence type="ECO:0000256" key="6">
    <source>
        <dbReference type="ARBA" id="ARBA00022975"/>
    </source>
</evidence>
<feature type="binding site" evidence="7">
    <location>
        <position position="231"/>
    </location>
    <ligand>
        <name>Zn(2+)</name>
        <dbReference type="ChEBI" id="CHEBI:29105"/>
        <label>2</label>
    </ligand>
</feature>